<dbReference type="Pfam" id="PF00078">
    <property type="entry name" value="RVT_1"/>
    <property type="match status" value="1"/>
</dbReference>
<dbReference type="Gene3D" id="3.60.10.10">
    <property type="entry name" value="Endonuclease/exonuclease/phosphatase"/>
    <property type="match status" value="1"/>
</dbReference>
<dbReference type="PANTHER" id="PTHR33332">
    <property type="entry name" value="REVERSE TRANSCRIPTASE DOMAIN-CONTAINING PROTEIN"/>
    <property type="match status" value="1"/>
</dbReference>
<dbReference type="AlphaFoldDB" id="A0A9J6BAH7"/>
<organism evidence="3 4">
    <name type="scientific">Polypedilum vanderplanki</name>
    <name type="common">Sleeping chironomid midge</name>
    <dbReference type="NCBI Taxonomy" id="319348"/>
    <lineage>
        <taxon>Eukaryota</taxon>
        <taxon>Metazoa</taxon>
        <taxon>Ecdysozoa</taxon>
        <taxon>Arthropoda</taxon>
        <taxon>Hexapoda</taxon>
        <taxon>Insecta</taxon>
        <taxon>Pterygota</taxon>
        <taxon>Neoptera</taxon>
        <taxon>Endopterygota</taxon>
        <taxon>Diptera</taxon>
        <taxon>Nematocera</taxon>
        <taxon>Chironomoidea</taxon>
        <taxon>Chironomidae</taxon>
        <taxon>Chironominae</taxon>
        <taxon>Polypedilum</taxon>
        <taxon>Polypedilum</taxon>
    </lineage>
</organism>
<evidence type="ECO:0000313" key="3">
    <source>
        <dbReference type="EMBL" id="KAG5666693.1"/>
    </source>
</evidence>
<dbReference type="OrthoDB" id="426210at2759"/>
<comment type="caution">
    <text evidence="3">The sequence shown here is derived from an EMBL/GenBank/DDBJ whole genome shotgun (WGS) entry which is preliminary data.</text>
</comment>
<dbReference type="Proteomes" id="UP001107558">
    <property type="component" value="Chromosome 4"/>
</dbReference>
<sequence>MSKDNYKYKKDKTNNPIKFSVTECIAITETWLNEGDKINRYNIKNYNNFHLKRRIGKRGGGISLYVKKNWNLNIIDSNISNNVEYLLAQINNDQINRKLLIIYRPPSGNIASFLSWLDQITSSHPDLILAGDMNINIADIKYSAIYVDLLNSNGYDIINESITRNESKSIIDHICISERTFEISCKVIEVYTMMKNNLSDHNMLVLVAKSCNSVNWTKTSIKKINYNAIINEISSENKDVLSLESESKHEVLNKFQNLICNIKFCIDTHTEVIELKHNANFIVPPWIDNRYVKIFSHIDNLSSKIEKLKFQNRPFTYLSTKQDELKKKLKNIDQNRGRAYYLNKMQSGKMSAWDMINQITGRNKDRDKIILKTCNGQHINEPHQVANKFAKYFNNLIQDQSNSVEPIYLGPIINSCMFLTPVTEAEICFELKELAINKATGYDGIPARIWKSLYSSHATILTLSKIFEKVLCKRILSFLEHTESNDPTQFGFKKKKSTADAVIKLLSSVSNALDRQEVVISIFIDVKKAFDTVDHEIVLFKAEKLGVRGLVLEILRDYLKNRSQFVMINDQSSDTYRLVQGVPQGSILGPLLFNILISDIQYLKLNSKLVQYADDLSMTYSNLDTSILKLALKHDFIKLKDFYVKNGMQINETKTKMMCFHVASNCRLQVHAKSLADDLGIELVNHFKYLGVILDSKLKFNLLIEDLSQKVKNSIKALSIIKSYAPMQCRLAFYNAFINSHLLYFAFILIRAPKTGLKRLQILQNKGLKICFMLPPLYDTVDLFTSYAVNILPLNGQSL</sequence>
<dbReference type="InterPro" id="IPR036691">
    <property type="entry name" value="Endo/exonu/phosph_ase_sf"/>
</dbReference>
<dbReference type="InterPro" id="IPR043502">
    <property type="entry name" value="DNA/RNA_pol_sf"/>
</dbReference>
<reference evidence="3" key="1">
    <citation type="submission" date="2021-03" db="EMBL/GenBank/DDBJ databases">
        <title>Chromosome level genome of the anhydrobiotic midge Polypedilum vanderplanki.</title>
        <authorList>
            <person name="Yoshida Y."/>
            <person name="Kikawada T."/>
            <person name="Gusev O."/>
        </authorList>
    </citation>
    <scope>NUCLEOTIDE SEQUENCE</scope>
    <source>
        <strain evidence="3">NIAS01</strain>
        <tissue evidence="3">Whole body or cell culture</tissue>
    </source>
</reference>
<dbReference type="InterPro" id="IPR005135">
    <property type="entry name" value="Endo/exonuclease/phosphatase"/>
</dbReference>
<dbReference type="PROSITE" id="PS50878">
    <property type="entry name" value="RT_POL"/>
    <property type="match status" value="1"/>
</dbReference>
<dbReference type="InterPro" id="IPR000477">
    <property type="entry name" value="RT_dom"/>
</dbReference>
<dbReference type="GO" id="GO:0071897">
    <property type="term" value="P:DNA biosynthetic process"/>
    <property type="evidence" value="ECO:0007669"/>
    <property type="project" value="UniProtKB-ARBA"/>
</dbReference>
<feature type="domain" description="Reverse transcriptase" evidence="2">
    <location>
        <begin position="323"/>
        <end position="694"/>
    </location>
</feature>
<keyword evidence="4" id="KW-1185">Reference proteome</keyword>
<dbReference type="SUPFAM" id="SSF56672">
    <property type="entry name" value="DNA/RNA polymerases"/>
    <property type="match status" value="1"/>
</dbReference>
<dbReference type="EMBL" id="JADBJN010000004">
    <property type="protein sequence ID" value="KAG5666693.1"/>
    <property type="molecule type" value="Genomic_DNA"/>
</dbReference>
<keyword evidence="1" id="KW-1133">Transmembrane helix</keyword>
<evidence type="ECO:0000259" key="2">
    <source>
        <dbReference type="PROSITE" id="PS50878"/>
    </source>
</evidence>
<proteinExistence type="predicted"/>
<dbReference type="SUPFAM" id="SSF56219">
    <property type="entry name" value="DNase I-like"/>
    <property type="match status" value="1"/>
</dbReference>
<dbReference type="CDD" id="cd01650">
    <property type="entry name" value="RT_nLTR_like"/>
    <property type="match status" value="1"/>
</dbReference>
<evidence type="ECO:0000256" key="1">
    <source>
        <dbReference type="SAM" id="Phobius"/>
    </source>
</evidence>
<dbReference type="Pfam" id="PF03372">
    <property type="entry name" value="Exo_endo_phos"/>
    <property type="match status" value="1"/>
</dbReference>
<feature type="transmembrane region" description="Helical" evidence="1">
    <location>
        <begin position="731"/>
        <end position="750"/>
    </location>
</feature>
<keyword evidence="1" id="KW-0472">Membrane</keyword>
<name>A0A9J6BAH7_POLVA</name>
<evidence type="ECO:0000313" key="4">
    <source>
        <dbReference type="Proteomes" id="UP001107558"/>
    </source>
</evidence>
<gene>
    <name evidence="3" type="ORF">PVAND_014708</name>
</gene>
<protein>
    <recommendedName>
        <fullName evidence="2">Reverse transcriptase domain-containing protein</fullName>
    </recommendedName>
</protein>
<accession>A0A9J6BAH7</accession>
<keyword evidence="1" id="KW-0812">Transmembrane</keyword>